<name>A0A8R1E3G5_CAEJA</name>
<reference evidence="3" key="1">
    <citation type="submission" date="2010-08" db="EMBL/GenBank/DDBJ databases">
        <authorList>
            <consortium name="Caenorhabditis japonica Sequencing Consortium"/>
            <person name="Wilson R.K."/>
        </authorList>
    </citation>
    <scope>NUCLEOTIDE SEQUENCE [LARGE SCALE GENOMIC DNA]</scope>
    <source>
        <strain evidence="3">DF5081</strain>
    </source>
</reference>
<dbReference type="EnsemblMetazoa" id="CJA20684.1">
    <property type="protein sequence ID" value="CJA20684.1"/>
    <property type="gene ID" value="WBGene00176256"/>
</dbReference>
<feature type="region of interest" description="Disordered" evidence="1">
    <location>
        <begin position="9"/>
        <end position="38"/>
    </location>
</feature>
<dbReference type="AlphaFoldDB" id="A0A8R1E3G5"/>
<evidence type="ECO:0000313" key="2">
    <source>
        <dbReference type="EnsemblMetazoa" id="CJA20684.1"/>
    </source>
</evidence>
<feature type="compositionally biased region" description="Basic and acidic residues" evidence="1">
    <location>
        <begin position="150"/>
        <end position="160"/>
    </location>
</feature>
<feature type="compositionally biased region" description="Basic and acidic residues" evidence="1">
    <location>
        <begin position="10"/>
        <end position="21"/>
    </location>
</feature>
<dbReference type="Proteomes" id="UP000005237">
    <property type="component" value="Unassembled WGS sequence"/>
</dbReference>
<protein>
    <submittedName>
        <fullName evidence="2">Uncharacterized protein</fullName>
    </submittedName>
</protein>
<reference evidence="2" key="2">
    <citation type="submission" date="2022-06" db="UniProtKB">
        <authorList>
            <consortium name="EnsemblMetazoa"/>
        </authorList>
    </citation>
    <scope>IDENTIFICATION</scope>
    <source>
        <strain evidence="2">DF5081</strain>
    </source>
</reference>
<accession>A0A8R1E3G5</accession>
<organism evidence="2 3">
    <name type="scientific">Caenorhabditis japonica</name>
    <dbReference type="NCBI Taxonomy" id="281687"/>
    <lineage>
        <taxon>Eukaryota</taxon>
        <taxon>Metazoa</taxon>
        <taxon>Ecdysozoa</taxon>
        <taxon>Nematoda</taxon>
        <taxon>Chromadorea</taxon>
        <taxon>Rhabditida</taxon>
        <taxon>Rhabditina</taxon>
        <taxon>Rhabditomorpha</taxon>
        <taxon>Rhabditoidea</taxon>
        <taxon>Rhabditidae</taxon>
        <taxon>Peloderinae</taxon>
        <taxon>Caenorhabditis</taxon>
    </lineage>
</organism>
<feature type="region of interest" description="Disordered" evidence="1">
    <location>
        <begin position="132"/>
        <end position="160"/>
    </location>
</feature>
<evidence type="ECO:0000256" key="1">
    <source>
        <dbReference type="SAM" id="MobiDB-lite"/>
    </source>
</evidence>
<proteinExistence type="predicted"/>
<sequence>MQFHSVCHVNAKENQKEEKNGIPKKKRRLSGTNQLPDVSNDIENLMRITLSQKEKALKILREEIVTRAKKLPKFAIQSPIEKFLKNSGFLDDSAEAVDDVEYEILSSFSNSQEPSDEEVNTCEKIRDDMLKRVENADTEVSGGRGLENAGQRREKEKKVN</sequence>
<evidence type="ECO:0000313" key="3">
    <source>
        <dbReference type="Proteomes" id="UP000005237"/>
    </source>
</evidence>
<keyword evidence="3" id="KW-1185">Reference proteome</keyword>